<protein>
    <submittedName>
        <fullName evidence="2">Uncharacterized protein</fullName>
    </submittedName>
</protein>
<evidence type="ECO:0000313" key="2">
    <source>
        <dbReference type="EMBL" id="ALD16297.1"/>
    </source>
</evidence>
<reference evidence="2" key="1">
    <citation type="submission" date="2015-05" db="EMBL/GenBank/DDBJ databases">
        <title>Identification of an integron containing the quinolone resistance gene qnrA1 in Shewanella xiamenensis.</title>
        <authorList>
            <person name="Zhao J.-Y."/>
            <person name="Mu X.-D."/>
        </authorList>
    </citation>
    <scope>NUCLEOTIDE SEQUENCE</scope>
    <source>
        <strain evidence="2">CC4-7</strain>
    </source>
</reference>
<keyword evidence="1" id="KW-1133">Transmembrane helix</keyword>
<dbReference type="RefSeq" id="WP_023622806.1">
    <property type="nucleotide sequence ID" value="NZ_JASGNQ010000001.1"/>
</dbReference>
<feature type="transmembrane region" description="Helical" evidence="1">
    <location>
        <begin position="48"/>
        <end position="66"/>
    </location>
</feature>
<feature type="transmembrane region" description="Helical" evidence="1">
    <location>
        <begin position="21"/>
        <end position="42"/>
    </location>
</feature>
<keyword evidence="1" id="KW-0472">Membrane</keyword>
<organism evidence="2">
    <name type="scientific">Shewanella xiamenensis</name>
    <dbReference type="NCBI Taxonomy" id="332186"/>
    <lineage>
        <taxon>Bacteria</taxon>
        <taxon>Pseudomonadati</taxon>
        <taxon>Pseudomonadota</taxon>
        <taxon>Gammaproteobacteria</taxon>
        <taxon>Alteromonadales</taxon>
        <taxon>Shewanellaceae</taxon>
        <taxon>Shewanella</taxon>
    </lineage>
</organism>
<evidence type="ECO:0000256" key="1">
    <source>
        <dbReference type="SAM" id="Phobius"/>
    </source>
</evidence>
<accession>A0A0M3RST0</accession>
<keyword evidence="1" id="KW-0812">Transmembrane</keyword>
<dbReference type="AlphaFoldDB" id="A0A0M3RST0"/>
<dbReference type="EMBL" id="KR780673">
    <property type="protein sequence ID" value="ALD16297.1"/>
    <property type="molecule type" value="Genomic_DNA"/>
</dbReference>
<name>A0A0M3RST0_9GAMM</name>
<sequence length="90" mass="9678">MEFSDKELAVIAGARKKIKAATFFRVLLIVVMLCGITLMATGVVVAEFIVYLAFGAVVLAIGLPQFGSGPKYEELLNILDSKANAQRSKT</sequence>
<proteinExistence type="predicted"/>